<evidence type="ECO:0000256" key="1">
    <source>
        <dbReference type="ARBA" id="ARBA00004442"/>
    </source>
</evidence>
<keyword evidence="9" id="KW-1185">Reference proteome</keyword>
<evidence type="ECO:0000256" key="3">
    <source>
        <dbReference type="ARBA" id="ARBA00022729"/>
    </source>
</evidence>
<dbReference type="InterPro" id="IPR011990">
    <property type="entry name" value="TPR-like_helical_dom_sf"/>
</dbReference>
<evidence type="ECO:0000313" key="8">
    <source>
        <dbReference type="EMBL" id="OKS85422.1"/>
    </source>
</evidence>
<dbReference type="Proteomes" id="UP000186720">
    <property type="component" value="Unassembled WGS sequence"/>
</dbReference>
<accession>A0A1Q5ZUG9</accession>
<keyword evidence="5" id="KW-0998">Cell outer membrane</keyword>
<dbReference type="SUPFAM" id="SSF48452">
    <property type="entry name" value="TPR-like"/>
    <property type="match status" value="1"/>
</dbReference>
<comment type="subcellular location">
    <subcellularLocation>
        <location evidence="1">Cell outer membrane</location>
    </subcellularLocation>
</comment>
<evidence type="ECO:0000259" key="6">
    <source>
        <dbReference type="Pfam" id="PF07980"/>
    </source>
</evidence>
<proteinExistence type="inferred from homology"/>
<reference evidence="8 9" key="1">
    <citation type="submission" date="2016-11" db="EMBL/GenBank/DDBJ databases">
        <title>Whole Genome Sequencing of Mucilaginibacter polytrichastri RG4-7(T) isolated from the moss sample.</title>
        <authorList>
            <person name="Li Y."/>
        </authorList>
    </citation>
    <scope>NUCLEOTIDE SEQUENCE [LARGE SCALE GENOMIC DNA]</scope>
    <source>
        <strain evidence="8 9">RG4-7</strain>
    </source>
</reference>
<dbReference type="Pfam" id="PF14322">
    <property type="entry name" value="SusD-like_3"/>
    <property type="match status" value="1"/>
</dbReference>
<dbReference type="InterPro" id="IPR033985">
    <property type="entry name" value="SusD-like_N"/>
</dbReference>
<name>A0A1Q5ZUG9_9SPHI</name>
<keyword evidence="4" id="KW-0472">Membrane</keyword>
<protein>
    <recommendedName>
        <fullName evidence="10">RagB/SusD domain-containing protein</fullName>
    </recommendedName>
</protein>
<feature type="domain" description="SusD-like N-terminal" evidence="7">
    <location>
        <begin position="87"/>
        <end position="235"/>
    </location>
</feature>
<comment type="caution">
    <text evidence="8">The sequence shown here is derived from an EMBL/GenBank/DDBJ whole genome shotgun (WGS) entry which is preliminary data.</text>
</comment>
<dbReference type="EMBL" id="MPPL01000001">
    <property type="protein sequence ID" value="OKS85422.1"/>
    <property type="molecule type" value="Genomic_DNA"/>
</dbReference>
<dbReference type="CDD" id="cd08977">
    <property type="entry name" value="SusD"/>
    <property type="match status" value="1"/>
</dbReference>
<evidence type="ECO:0000259" key="7">
    <source>
        <dbReference type="Pfam" id="PF14322"/>
    </source>
</evidence>
<dbReference type="STRING" id="1302689.RG47T_0868"/>
<evidence type="ECO:0000313" key="9">
    <source>
        <dbReference type="Proteomes" id="UP000186720"/>
    </source>
</evidence>
<dbReference type="Gene3D" id="1.25.40.390">
    <property type="match status" value="1"/>
</dbReference>
<dbReference type="AlphaFoldDB" id="A0A1Q5ZUG9"/>
<dbReference type="InterPro" id="IPR012944">
    <property type="entry name" value="SusD_RagB_dom"/>
</dbReference>
<sequence>MIYNKFLKSKDMNHIRKYKLFNFIALIAAAAYLSGCTKLDITPKSTLTPDIFPTTPAQYLAATGPIYTSFRTAPGREYWLLQNLSTDENVLVARGGNWLDGGTYSTVNLHTVTPDNGMIESCWSWGYKTISTCNQVLTLFSSVAESTSKQQTVAEIKTMRALSYFYMMDLFGNVPISKTFGDTTNLGTQTRAQVFAFVESELLAQIPNLSATVDASTYGRPTKFLAYAILAKMYLNAEYYTGTQRYQDAVVMCDNIINGGKYSLDADYLGMFKPNNGPLIKDFIFAIPYDGIQATGMYYSRWTINPNLKNKYKMPYTPDGPVYTYKQFYALYNDPNDIRRKQYLTGKQYNNDGTPINITTTNIGLDASYSGSAPNATVIHQLEFTPDIVWKNNATFDIGNDELANEEGYRNNKFYPDSLNTDRNQGNDVPMFRYADVLLEKAEAIMRGASATNGATALTLVNQVRTRAKASLLLSITLQDILDERGRELAIEMWRRNDMIRFGQFEKAWGIKTDANPNKRIFPIPRPEMQLNPKLVQNPGY</sequence>
<gene>
    <name evidence="8" type="ORF">RG47T_0868</name>
</gene>
<keyword evidence="3" id="KW-0732">Signal</keyword>
<evidence type="ECO:0000256" key="5">
    <source>
        <dbReference type="ARBA" id="ARBA00023237"/>
    </source>
</evidence>
<evidence type="ECO:0008006" key="10">
    <source>
        <dbReference type="Google" id="ProtNLM"/>
    </source>
</evidence>
<evidence type="ECO:0000256" key="4">
    <source>
        <dbReference type="ARBA" id="ARBA00023136"/>
    </source>
</evidence>
<dbReference type="Pfam" id="PF07980">
    <property type="entry name" value="SusD_RagB"/>
    <property type="match status" value="1"/>
</dbReference>
<comment type="similarity">
    <text evidence="2">Belongs to the SusD family.</text>
</comment>
<organism evidence="8 9">
    <name type="scientific">Mucilaginibacter polytrichastri</name>
    <dbReference type="NCBI Taxonomy" id="1302689"/>
    <lineage>
        <taxon>Bacteria</taxon>
        <taxon>Pseudomonadati</taxon>
        <taxon>Bacteroidota</taxon>
        <taxon>Sphingobacteriia</taxon>
        <taxon>Sphingobacteriales</taxon>
        <taxon>Sphingobacteriaceae</taxon>
        <taxon>Mucilaginibacter</taxon>
    </lineage>
</organism>
<dbReference type="GO" id="GO:0009279">
    <property type="term" value="C:cell outer membrane"/>
    <property type="evidence" value="ECO:0007669"/>
    <property type="project" value="UniProtKB-SubCell"/>
</dbReference>
<evidence type="ECO:0000256" key="2">
    <source>
        <dbReference type="ARBA" id="ARBA00006275"/>
    </source>
</evidence>
<feature type="domain" description="RagB/SusD" evidence="6">
    <location>
        <begin position="259"/>
        <end position="541"/>
    </location>
</feature>